<evidence type="ECO:0000256" key="2">
    <source>
        <dbReference type="ARBA" id="ARBA00022730"/>
    </source>
</evidence>
<gene>
    <name evidence="6" type="primary">rplU</name>
    <name evidence="8" type="ORF">I596_2323</name>
</gene>
<dbReference type="InterPro" id="IPR036164">
    <property type="entry name" value="bL21-like_sf"/>
</dbReference>
<dbReference type="GO" id="GO:0019843">
    <property type="term" value="F:rRNA binding"/>
    <property type="evidence" value="ECO:0007669"/>
    <property type="project" value="UniProtKB-UniRule"/>
</dbReference>
<protein>
    <recommendedName>
        <fullName evidence="6">Large ribosomal subunit protein bL21</fullName>
    </recommendedName>
</protein>
<evidence type="ECO:0000256" key="3">
    <source>
        <dbReference type="ARBA" id="ARBA00022884"/>
    </source>
</evidence>
<keyword evidence="4 6" id="KW-0689">Ribosomal protein</keyword>
<accession>A0A160DWP4</accession>
<keyword evidence="2 6" id="KW-0699">rRNA-binding</keyword>
<dbReference type="Pfam" id="PF00829">
    <property type="entry name" value="Ribosomal_L21p"/>
    <property type="match status" value="1"/>
</dbReference>
<dbReference type="PROSITE" id="PS01169">
    <property type="entry name" value="RIBOSOMAL_L21"/>
    <property type="match status" value="1"/>
</dbReference>
<comment type="subunit">
    <text evidence="6">Part of the 50S ribosomal subunit. Contacts protein L20.</text>
</comment>
<dbReference type="AlphaFoldDB" id="A0A160DWP4"/>
<dbReference type="PANTHER" id="PTHR21349">
    <property type="entry name" value="50S RIBOSOMAL PROTEIN L21"/>
    <property type="match status" value="1"/>
</dbReference>
<evidence type="ECO:0000313" key="8">
    <source>
        <dbReference type="EMBL" id="ANB18333.1"/>
    </source>
</evidence>
<organism evidence="8 9">
    <name type="scientific">Dokdonella koreensis DS-123</name>
    <dbReference type="NCBI Taxonomy" id="1300342"/>
    <lineage>
        <taxon>Bacteria</taxon>
        <taxon>Pseudomonadati</taxon>
        <taxon>Pseudomonadota</taxon>
        <taxon>Gammaproteobacteria</taxon>
        <taxon>Lysobacterales</taxon>
        <taxon>Rhodanobacteraceae</taxon>
        <taxon>Dokdonella</taxon>
    </lineage>
</organism>
<keyword evidence="9" id="KW-1185">Reference proteome</keyword>
<keyword evidence="3 6" id="KW-0694">RNA-binding</keyword>
<dbReference type="PATRIC" id="fig|1300342.3.peg.2266"/>
<comment type="function">
    <text evidence="6 7">This protein binds to 23S rRNA in the presence of protein L20.</text>
</comment>
<dbReference type="PANTHER" id="PTHR21349:SF0">
    <property type="entry name" value="LARGE RIBOSOMAL SUBUNIT PROTEIN BL21M"/>
    <property type="match status" value="1"/>
</dbReference>
<keyword evidence="5 6" id="KW-0687">Ribonucleoprotein</keyword>
<evidence type="ECO:0000256" key="6">
    <source>
        <dbReference type="HAMAP-Rule" id="MF_01363"/>
    </source>
</evidence>
<proteinExistence type="inferred from homology"/>
<evidence type="ECO:0000313" key="9">
    <source>
        <dbReference type="Proteomes" id="UP000076830"/>
    </source>
</evidence>
<dbReference type="RefSeq" id="WP_067647627.1">
    <property type="nucleotide sequence ID" value="NZ_CP015249.1"/>
</dbReference>
<dbReference type="HAMAP" id="MF_01363">
    <property type="entry name" value="Ribosomal_bL21"/>
    <property type="match status" value="1"/>
</dbReference>
<dbReference type="GO" id="GO:0005840">
    <property type="term" value="C:ribosome"/>
    <property type="evidence" value="ECO:0007669"/>
    <property type="project" value="UniProtKB-KW"/>
</dbReference>
<reference evidence="8 9" key="1">
    <citation type="submission" date="2016-04" db="EMBL/GenBank/DDBJ databases">
        <title>Complete genome sequence of Dokdonella koreensis DS-123T.</title>
        <authorList>
            <person name="Kim J.F."/>
            <person name="Lee H."/>
            <person name="Kwak M.-J."/>
        </authorList>
    </citation>
    <scope>NUCLEOTIDE SEQUENCE [LARGE SCALE GENOMIC DNA]</scope>
    <source>
        <strain evidence="8 9">DS-123</strain>
    </source>
</reference>
<evidence type="ECO:0000256" key="5">
    <source>
        <dbReference type="ARBA" id="ARBA00023274"/>
    </source>
</evidence>
<dbReference type="GO" id="GO:1990904">
    <property type="term" value="C:ribonucleoprotein complex"/>
    <property type="evidence" value="ECO:0007669"/>
    <property type="project" value="UniProtKB-KW"/>
</dbReference>
<dbReference type="GO" id="GO:0006412">
    <property type="term" value="P:translation"/>
    <property type="evidence" value="ECO:0007669"/>
    <property type="project" value="UniProtKB-UniRule"/>
</dbReference>
<dbReference type="InterPro" id="IPR028909">
    <property type="entry name" value="bL21-like"/>
</dbReference>
<dbReference type="OrthoDB" id="9813334at2"/>
<dbReference type="GO" id="GO:0005737">
    <property type="term" value="C:cytoplasm"/>
    <property type="evidence" value="ECO:0007669"/>
    <property type="project" value="UniProtKB-ARBA"/>
</dbReference>
<evidence type="ECO:0000256" key="4">
    <source>
        <dbReference type="ARBA" id="ARBA00022980"/>
    </source>
</evidence>
<sequence>MYAVIVTGGKQYRVAQGETLRVEKLVADVDSTVEFDQVLLIGEGESITIGAPLISGAKVAAKIRSHGRADKIRIVKFRRRKHHRKEMGHRQHYTEIEITGITGA</sequence>
<name>A0A160DWP4_9GAMM</name>
<dbReference type="InterPro" id="IPR018258">
    <property type="entry name" value="Ribosomal_bL21_CS"/>
</dbReference>
<dbReference type="STRING" id="1300342.I596_2323"/>
<dbReference type="GO" id="GO:0003735">
    <property type="term" value="F:structural constituent of ribosome"/>
    <property type="evidence" value="ECO:0007669"/>
    <property type="project" value="InterPro"/>
</dbReference>
<dbReference type="Proteomes" id="UP000076830">
    <property type="component" value="Chromosome"/>
</dbReference>
<evidence type="ECO:0000256" key="7">
    <source>
        <dbReference type="RuleBase" id="RU000562"/>
    </source>
</evidence>
<dbReference type="KEGG" id="dko:I596_2323"/>
<dbReference type="SUPFAM" id="SSF141091">
    <property type="entry name" value="L21p-like"/>
    <property type="match status" value="1"/>
</dbReference>
<dbReference type="EMBL" id="CP015249">
    <property type="protein sequence ID" value="ANB18333.1"/>
    <property type="molecule type" value="Genomic_DNA"/>
</dbReference>
<evidence type="ECO:0000256" key="1">
    <source>
        <dbReference type="ARBA" id="ARBA00008563"/>
    </source>
</evidence>
<dbReference type="NCBIfam" id="TIGR00061">
    <property type="entry name" value="L21"/>
    <property type="match status" value="1"/>
</dbReference>
<comment type="similarity">
    <text evidence="1 6 7">Belongs to the bacterial ribosomal protein bL21 family.</text>
</comment>
<dbReference type="InterPro" id="IPR001787">
    <property type="entry name" value="Ribosomal_bL21"/>
</dbReference>